<protein>
    <recommendedName>
        <fullName evidence="3">EF-hand domain-containing protein</fullName>
    </recommendedName>
</protein>
<reference evidence="5" key="1">
    <citation type="journal article" date="2014" name="Science">
        <title>Nonhuman genetics. Genomic basis for the convergent evolution of electric organs.</title>
        <authorList>
            <person name="Gallant J.R."/>
            <person name="Traeger L.L."/>
            <person name="Volkening J.D."/>
            <person name="Moffett H."/>
            <person name="Chen P.H."/>
            <person name="Novina C.D."/>
            <person name="Phillips G.N.Jr."/>
            <person name="Anand R."/>
            <person name="Wells G.B."/>
            <person name="Pinch M."/>
            <person name="Guth R."/>
            <person name="Unguez G.A."/>
            <person name="Albert J.S."/>
            <person name="Zakon H.H."/>
            <person name="Samanta M.P."/>
            <person name="Sussman M.R."/>
        </authorList>
    </citation>
    <scope>NUCLEOTIDE SEQUENCE [LARGE SCALE GENOMIC DNA]</scope>
</reference>
<reference evidence="4" key="4">
    <citation type="submission" date="2025-08" db="UniProtKB">
        <authorList>
            <consortium name="Ensembl"/>
        </authorList>
    </citation>
    <scope>IDENTIFICATION</scope>
</reference>
<dbReference type="GO" id="GO:0005509">
    <property type="term" value="F:calcium ion binding"/>
    <property type="evidence" value="ECO:0007669"/>
    <property type="project" value="InterPro"/>
</dbReference>
<evidence type="ECO:0000256" key="1">
    <source>
        <dbReference type="ARBA" id="ARBA00022723"/>
    </source>
</evidence>
<dbReference type="GO" id="GO:0005615">
    <property type="term" value="C:extracellular space"/>
    <property type="evidence" value="ECO:0007669"/>
    <property type="project" value="TreeGrafter"/>
</dbReference>
<organism evidence="4 5">
    <name type="scientific">Electrophorus electricus</name>
    <name type="common">Electric eel</name>
    <name type="synonym">Gymnotus electricus</name>
    <dbReference type="NCBI Taxonomy" id="8005"/>
    <lineage>
        <taxon>Eukaryota</taxon>
        <taxon>Metazoa</taxon>
        <taxon>Chordata</taxon>
        <taxon>Craniata</taxon>
        <taxon>Vertebrata</taxon>
        <taxon>Euteleostomi</taxon>
        <taxon>Actinopterygii</taxon>
        <taxon>Neopterygii</taxon>
        <taxon>Teleostei</taxon>
        <taxon>Ostariophysi</taxon>
        <taxon>Gymnotiformes</taxon>
        <taxon>Gymnotoidei</taxon>
        <taxon>Gymnotidae</taxon>
        <taxon>Electrophorus</taxon>
    </lineage>
</organism>
<dbReference type="Ensembl" id="ENSEEET00000023417.2">
    <property type="protein sequence ID" value="ENSEEEP00000023161.2"/>
    <property type="gene ID" value="ENSEEEG00000011231.2"/>
</dbReference>
<reference evidence="4" key="3">
    <citation type="submission" date="2020-05" db="EMBL/GenBank/DDBJ databases">
        <title>Electrophorus electricus (electric eel) genome, fEleEle1, primary haplotype.</title>
        <authorList>
            <person name="Myers G."/>
            <person name="Meyer A."/>
            <person name="Fedrigo O."/>
            <person name="Formenti G."/>
            <person name="Rhie A."/>
            <person name="Tracey A."/>
            <person name="Sims Y."/>
            <person name="Jarvis E.D."/>
        </authorList>
    </citation>
    <scope>NUCLEOTIDE SEQUENCE [LARGE SCALE GENOMIC DNA]</scope>
</reference>
<evidence type="ECO:0000313" key="4">
    <source>
        <dbReference type="Ensembl" id="ENSEEEP00000023161.2"/>
    </source>
</evidence>
<dbReference type="GO" id="GO:0048306">
    <property type="term" value="F:calcium-dependent protein binding"/>
    <property type="evidence" value="ECO:0007669"/>
    <property type="project" value="TreeGrafter"/>
</dbReference>
<keyword evidence="1" id="KW-0479">Metal-binding</keyword>
<dbReference type="PROSITE" id="PS50222">
    <property type="entry name" value="EF_HAND_2"/>
    <property type="match status" value="1"/>
</dbReference>
<evidence type="ECO:0000259" key="3">
    <source>
        <dbReference type="PROSITE" id="PS50222"/>
    </source>
</evidence>
<evidence type="ECO:0000256" key="2">
    <source>
        <dbReference type="ARBA" id="ARBA00022837"/>
    </source>
</evidence>
<name>A0A4W4FGB6_ELEEL</name>
<dbReference type="PANTHER" id="PTHR11639:SF115">
    <property type="entry name" value="S100 CALCIUM-BINDING PROTEIN U-RELATED"/>
    <property type="match status" value="1"/>
</dbReference>
<dbReference type="InterPro" id="IPR018247">
    <property type="entry name" value="EF_Hand_1_Ca_BS"/>
</dbReference>
<dbReference type="AlphaFoldDB" id="A0A4W4FGB6"/>
<dbReference type="Proteomes" id="UP000314983">
    <property type="component" value="Chromosome 10"/>
</dbReference>
<dbReference type="STRING" id="8005.ENSEEEP00000023161"/>
<dbReference type="PANTHER" id="PTHR11639">
    <property type="entry name" value="S100 CALCIUM-BINDING PROTEIN"/>
    <property type="match status" value="1"/>
</dbReference>
<dbReference type="GO" id="GO:0048471">
    <property type="term" value="C:perinuclear region of cytoplasm"/>
    <property type="evidence" value="ECO:0007669"/>
    <property type="project" value="TreeGrafter"/>
</dbReference>
<feature type="domain" description="EF-hand" evidence="3">
    <location>
        <begin position="110"/>
        <end position="145"/>
    </location>
</feature>
<keyword evidence="5" id="KW-1185">Reference proteome</keyword>
<sequence length="159" mass="17751">MNALPVPALRLLSTPCNLHTPSHFRKKKSWEDVVSLERHFMGVVRTCKQGREAAETPRYISCLPKLTMESAIKTVVGQFVTSCRGKDSLSSNNFQKLVQSQLKNVMSDTDNSSAVKQMMCGLDENQDGKVSIQEYLTLVGYLANSMSERKYGVQNSTDN</sequence>
<reference evidence="5" key="2">
    <citation type="journal article" date="2017" name="Sci. Adv.">
        <title>A tail of two voltages: Proteomic comparison of the three electric organs of the electric eel.</title>
        <authorList>
            <person name="Traeger L.L."/>
            <person name="Sabat G."/>
            <person name="Barrett-Wilt G.A."/>
            <person name="Wells G.B."/>
            <person name="Sussman M.R."/>
        </authorList>
    </citation>
    <scope>NUCLEOTIDE SEQUENCE [LARGE SCALE GENOMIC DNA]</scope>
</reference>
<proteinExistence type="predicted"/>
<reference evidence="4" key="5">
    <citation type="submission" date="2025-09" db="UniProtKB">
        <authorList>
            <consortium name="Ensembl"/>
        </authorList>
    </citation>
    <scope>IDENTIFICATION</scope>
</reference>
<dbReference type="InterPro" id="IPR002048">
    <property type="entry name" value="EF_hand_dom"/>
</dbReference>
<dbReference type="Gene3D" id="1.10.238.10">
    <property type="entry name" value="EF-hand"/>
    <property type="match status" value="1"/>
</dbReference>
<accession>A0A4W4FGB6</accession>
<gene>
    <name evidence="4" type="primary">si:ch211-105c13.3</name>
</gene>
<dbReference type="SUPFAM" id="SSF47473">
    <property type="entry name" value="EF-hand"/>
    <property type="match status" value="1"/>
</dbReference>
<dbReference type="InterPro" id="IPR011992">
    <property type="entry name" value="EF-hand-dom_pair"/>
</dbReference>
<evidence type="ECO:0000313" key="5">
    <source>
        <dbReference type="Proteomes" id="UP000314983"/>
    </source>
</evidence>
<dbReference type="GeneTree" id="ENSGT01130000278841"/>
<keyword evidence="2" id="KW-0106">Calcium</keyword>
<dbReference type="PROSITE" id="PS00018">
    <property type="entry name" value="EF_HAND_1"/>
    <property type="match status" value="1"/>
</dbReference>